<feature type="region of interest" description="Disordered" evidence="9">
    <location>
        <begin position="1"/>
        <end position="22"/>
    </location>
</feature>
<dbReference type="Pfam" id="PF00584">
    <property type="entry name" value="SecE"/>
    <property type="match status" value="1"/>
</dbReference>
<reference evidence="11" key="1">
    <citation type="submission" date="2020-05" db="EMBL/GenBank/DDBJ databases">
        <authorList>
            <person name="Chiriac C."/>
            <person name="Salcher M."/>
            <person name="Ghai R."/>
            <person name="Kavagutti S V."/>
        </authorList>
    </citation>
    <scope>NUCLEOTIDE SEQUENCE</scope>
</reference>
<keyword evidence="6 10" id="KW-1133">Transmembrane helix</keyword>
<name>A0A6J6EB32_9ZZZZ</name>
<evidence type="ECO:0000256" key="1">
    <source>
        <dbReference type="ARBA" id="ARBA00004370"/>
    </source>
</evidence>
<keyword evidence="8 10" id="KW-0472">Membrane</keyword>
<keyword evidence="4 10" id="KW-0812">Transmembrane</keyword>
<dbReference type="GO" id="GO:0009306">
    <property type="term" value="P:protein secretion"/>
    <property type="evidence" value="ECO:0007669"/>
    <property type="project" value="InterPro"/>
</dbReference>
<feature type="transmembrane region" description="Helical" evidence="10">
    <location>
        <begin position="52"/>
        <end position="85"/>
    </location>
</feature>
<dbReference type="EMBL" id="CAEZVY010000140">
    <property type="protein sequence ID" value="CAB4650485.1"/>
    <property type="molecule type" value="Genomic_DNA"/>
</dbReference>
<keyword evidence="5" id="KW-0653">Protein transport</keyword>
<dbReference type="PANTHER" id="PTHR33910">
    <property type="entry name" value="PROTEIN TRANSLOCASE SUBUNIT SECE"/>
    <property type="match status" value="1"/>
</dbReference>
<dbReference type="InterPro" id="IPR038379">
    <property type="entry name" value="SecE_sf"/>
</dbReference>
<evidence type="ECO:0000256" key="6">
    <source>
        <dbReference type="ARBA" id="ARBA00022989"/>
    </source>
</evidence>
<organism evidence="11">
    <name type="scientific">freshwater metagenome</name>
    <dbReference type="NCBI Taxonomy" id="449393"/>
    <lineage>
        <taxon>unclassified sequences</taxon>
        <taxon>metagenomes</taxon>
        <taxon>ecological metagenomes</taxon>
    </lineage>
</organism>
<comment type="subcellular location">
    <subcellularLocation>
        <location evidence="1">Membrane</location>
    </subcellularLocation>
</comment>
<evidence type="ECO:0000256" key="4">
    <source>
        <dbReference type="ARBA" id="ARBA00022692"/>
    </source>
</evidence>
<keyword evidence="2" id="KW-0813">Transport</keyword>
<evidence type="ECO:0000256" key="8">
    <source>
        <dbReference type="ARBA" id="ARBA00023136"/>
    </source>
</evidence>
<dbReference type="InterPro" id="IPR005807">
    <property type="entry name" value="SecE_bac"/>
</dbReference>
<dbReference type="GO" id="GO:0005886">
    <property type="term" value="C:plasma membrane"/>
    <property type="evidence" value="ECO:0007669"/>
    <property type="project" value="TreeGrafter"/>
</dbReference>
<dbReference type="GO" id="GO:0008320">
    <property type="term" value="F:protein transmembrane transporter activity"/>
    <property type="evidence" value="ECO:0007669"/>
    <property type="project" value="InterPro"/>
</dbReference>
<keyword evidence="7" id="KW-0811">Translocation</keyword>
<evidence type="ECO:0000256" key="10">
    <source>
        <dbReference type="SAM" id="Phobius"/>
    </source>
</evidence>
<protein>
    <submittedName>
        <fullName evidence="11">Unannotated protein</fullName>
    </submittedName>
</protein>
<gene>
    <name evidence="11" type="ORF">UFOPK1684_00906</name>
    <name evidence="12" type="ORF">UFOPK2158_01166</name>
</gene>
<evidence type="ECO:0000256" key="3">
    <source>
        <dbReference type="ARBA" id="ARBA00022475"/>
    </source>
</evidence>
<dbReference type="HAMAP" id="MF_00422">
    <property type="entry name" value="SecE"/>
    <property type="match status" value="1"/>
</dbReference>
<dbReference type="Gene3D" id="1.20.5.1030">
    <property type="entry name" value="Preprotein translocase secy subunit"/>
    <property type="match status" value="1"/>
</dbReference>
<dbReference type="GO" id="GO:0043952">
    <property type="term" value="P:protein transport by the Sec complex"/>
    <property type="evidence" value="ECO:0007669"/>
    <property type="project" value="TreeGrafter"/>
</dbReference>
<proteinExistence type="inferred from homology"/>
<sequence>MSNALEESGEDLVGKAKRDRDDRRGAWARFVLFLRQVIDELAKVVTPTRKELVNYTLVVLVFVIIMMAFVSVLDLLFGWGVSWIFGDGRALFG</sequence>
<evidence type="ECO:0000313" key="12">
    <source>
        <dbReference type="EMBL" id="CAB4650485.1"/>
    </source>
</evidence>
<feature type="compositionally biased region" description="Basic and acidic residues" evidence="9">
    <location>
        <begin position="12"/>
        <end position="22"/>
    </location>
</feature>
<evidence type="ECO:0000256" key="7">
    <source>
        <dbReference type="ARBA" id="ARBA00023010"/>
    </source>
</evidence>
<dbReference type="GO" id="GO:0006886">
    <property type="term" value="P:intracellular protein transport"/>
    <property type="evidence" value="ECO:0007669"/>
    <property type="project" value="InterPro"/>
</dbReference>
<dbReference type="GO" id="GO:0006605">
    <property type="term" value="P:protein targeting"/>
    <property type="evidence" value="ECO:0007669"/>
    <property type="project" value="InterPro"/>
</dbReference>
<dbReference type="AlphaFoldDB" id="A0A6J6EB32"/>
<dbReference type="PANTHER" id="PTHR33910:SF1">
    <property type="entry name" value="PROTEIN TRANSLOCASE SUBUNIT SECE"/>
    <property type="match status" value="1"/>
</dbReference>
<accession>A0A6J6EB32</accession>
<keyword evidence="3" id="KW-1003">Cell membrane</keyword>
<evidence type="ECO:0000256" key="9">
    <source>
        <dbReference type="SAM" id="MobiDB-lite"/>
    </source>
</evidence>
<dbReference type="EMBL" id="CAEZTM010000038">
    <property type="protein sequence ID" value="CAB4573642.1"/>
    <property type="molecule type" value="Genomic_DNA"/>
</dbReference>
<dbReference type="NCBIfam" id="TIGR00964">
    <property type="entry name" value="secE_bact"/>
    <property type="match status" value="1"/>
</dbReference>
<evidence type="ECO:0000313" key="11">
    <source>
        <dbReference type="EMBL" id="CAB4573642.1"/>
    </source>
</evidence>
<dbReference type="InterPro" id="IPR001901">
    <property type="entry name" value="Translocase_SecE/Sec61-g"/>
</dbReference>
<evidence type="ECO:0000256" key="5">
    <source>
        <dbReference type="ARBA" id="ARBA00022927"/>
    </source>
</evidence>
<evidence type="ECO:0000256" key="2">
    <source>
        <dbReference type="ARBA" id="ARBA00022448"/>
    </source>
</evidence>